<evidence type="ECO:0000256" key="1">
    <source>
        <dbReference type="SAM" id="Phobius"/>
    </source>
</evidence>
<comment type="caution">
    <text evidence="2">The sequence shown here is derived from an EMBL/GenBank/DDBJ whole genome shotgun (WGS) entry which is preliminary data.</text>
</comment>
<dbReference type="Proteomes" id="UP001161388">
    <property type="component" value="Unassembled WGS sequence"/>
</dbReference>
<keyword evidence="1" id="KW-1133">Transmembrane helix</keyword>
<organism evidence="2 3">
    <name type="scientific">Sulfitobacter pacificus</name>
    <dbReference type="NCBI Taxonomy" id="1499314"/>
    <lineage>
        <taxon>Bacteria</taxon>
        <taxon>Pseudomonadati</taxon>
        <taxon>Pseudomonadota</taxon>
        <taxon>Alphaproteobacteria</taxon>
        <taxon>Rhodobacterales</taxon>
        <taxon>Roseobacteraceae</taxon>
        <taxon>Sulfitobacter</taxon>
    </lineage>
</organism>
<evidence type="ECO:0000313" key="2">
    <source>
        <dbReference type="EMBL" id="GLQ29496.1"/>
    </source>
</evidence>
<sequence>MPQKDPPKAAVVTGRGPFHILLRWGAGLVLACGILVSLAGILGVWMPVSLFTRHLNLAPAVVAVYGNLRTGRAVLKGGYQLDWNSRVKVFPLPHLATGFTLAGDDTRVDGIVQTGVRGIAVQDGNGRAGPGLTQLVPGAWACDMTARLRDVGMRWGWRRVTATGEIDTPAGRCEKTQREIAMPPLILRLRSLGEDGVVTLTGAQSAELAQLRVSRARTLSILLHPAAAEVFPQLPRGGPIRLTLPF</sequence>
<feature type="transmembrane region" description="Helical" evidence="1">
    <location>
        <begin position="21"/>
        <end position="46"/>
    </location>
</feature>
<evidence type="ECO:0008006" key="4">
    <source>
        <dbReference type="Google" id="ProtNLM"/>
    </source>
</evidence>
<keyword evidence="1" id="KW-0472">Membrane</keyword>
<accession>A0ABQ5VQJ5</accession>
<reference evidence="2" key="1">
    <citation type="journal article" date="2014" name="Int. J. Syst. Evol. Microbiol.">
        <title>Complete genome of a new Firmicutes species belonging to the dominant human colonic microbiota ('Ruminococcus bicirculans') reveals two chromosomes and a selective capacity to utilize plant glucans.</title>
        <authorList>
            <consortium name="NISC Comparative Sequencing Program"/>
            <person name="Wegmann U."/>
            <person name="Louis P."/>
            <person name="Goesmann A."/>
            <person name="Henrissat B."/>
            <person name="Duncan S.H."/>
            <person name="Flint H.J."/>
        </authorList>
    </citation>
    <scope>NUCLEOTIDE SEQUENCE</scope>
    <source>
        <strain evidence="2">NBRC 109915</strain>
    </source>
</reference>
<name>A0ABQ5VQJ5_9RHOB</name>
<reference evidence="2" key="2">
    <citation type="submission" date="2023-01" db="EMBL/GenBank/DDBJ databases">
        <title>Draft genome sequence of Sulfitobacter pacificus strain NBRC 109915.</title>
        <authorList>
            <person name="Sun Q."/>
            <person name="Mori K."/>
        </authorList>
    </citation>
    <scope>NUCLEOTIDE SEQUENCE</scope>
    <source>
        <strain evidence="2">NBRC 109915</strain>
    </source>
</reference>
<dbReference type="EMBL" id="BSNL01000025">
    <property type="protein sequence ID" value="GLQ29496.1"/>
    <property type="molecule type" value="Genomic_DNA"/>
</dbReference>
<proteinExistence type="predicted"/>
<gene>
    <name evidence="2" type="ORF">GCM10007927_43000</name>
</gene>
<evidence type="ECO:0000313" key="3">
    <source>
        <dbReference type="Proteomes" id="UP001161388"/>
    </source>
</evidence>
<protein>
    <recommendedName>
        <fullName evidence="4">Type II secretion system protein N</fullName>
    </recommendedName>
</protein>
<keyword evidence="3" id="KW-1185">Reference proteome</keyword>
<keyword evidence="1" id="KW-0812">Transmembrane</keyword>